<protein>
    <submittedName>
        <fullName evidence="1">Uncharacterized protein</fullName>
    </submittedName>
</protein>
<sequence length="71" mass="8338">MHGMRRRFGQPVDQYSHEYHLSRTVQCVECGAELVKDHHFVLRGRRWVGCWSQSPVSECGVVMYTTNQQGW</sequence>
<keyword evidence="2" id="KW-1185">Reference proteome</keyword>
<proteinExistence type="predicted"/>
<evidence type="ECO:0000313" key="1">
    <source>
        <dbReference type="EMBL" id="GLV57528.1"/>
    </source>
</evidence>
<organism evidence="1 2">
    <name type="scientific">Dictyobacter halimunensis</name>
    <dbReference type="NCBI Taxonomy" id="3026934"/>
    <lineage>
        <taxon>Bacteria</taxon>
        <taxon>Bacillati</taxon>
        <taxon>Chloroflexota</taxon>
        <taxon>Ktedonobacteria</taxon>
        <taxon>Ktedonobacterales</taxon>
        <taxon>Dictyobacteraceae</taxon>
        <taxon>Dictyobacter</taxon>
    </lineage>
</organism>
<name>A0ABQ6FW94_9CHLR</name>
<dbReference type="RefSeq" id="WP_338253491.1">
    <property type="nucleotide sequence ID" value="NZ_BSRI01000002.1"/>
</dbReference>
<accession>A0ABQ6FW94</accession>
<gene>
    <name evidence="1" type="ORF">KDH_43640</name>
</gene>
<evidence type="ECO:0000313" key="2">
    <source>
        <dbReference type="Proteomes" id="UP001344906"/>
    </source>
</evidence>
<comment type="caution">
    <text evidence="1">The sequence shown here is derived from an EMBL/GenBank/DDBJ whole genome shotgun (WGS) entry which is preliminary data.</text>
</comment>
<dbReference type="EMBL" id="BSRI01000002">
    <property type="protein sequence ID" value="GLV57528.1"/>
    <property type="molecule type" value="Genomic_DNA"/>
</dbReference>
<reference evidence="1 2" key="1">
    <citation type="submission" date="2023-02" db="EMBL/GenBank/DDBJ databases">
        <title>Dictyobacter halimunensis sp. nov., a new member of the class Ktedonobacteria from forest soil in a geothermal area.</title>
        <authorList>
            <person name="Rachmania M.K."/>
            <person name="Ningsih F."/>
            <person name="Sakai Y."/>
            <person name="Yabe S."/>
            <person name="Yokota A."/>
            <person name="Sjamsuridzal W."/>
        </authorList>
    </citation>
    <scope>NUCLEOTIDE SEQUENCE [LARGE SCALE GENOMIC DNA]</scope>
    <source>
        <strain evidence="1 2">S3.2.2.5</strain>
    </source>
</reference>
<dbReference type="Proteomes" id="UP001344906">
    <property type="component" value="Unassembled WGS sequence"/>
</dbReference>